<dbReference type="InParanoid" id="A0A1Y1XVG5"/>
<keyword evidence="6" id="KW-0206">Cytoskeleton</keyword>
<sequence>MSSQPSLNADDKARIKTALSSPQNKICTATAAKLYIAYPNPDAWTFTGIVGALALVNEKTTSDSYFFRIVDLEGNGGILWEQELYTGFSYFEERPLFHTFALENCLAAFSFANQDEAQTFYKKVSAREQASQVKKSNTVRESPAKPAKSGLFFSQSRASGKKLRGRVDKSMISGPSDFRHIGHIGFDPETGFSTENIDPEWIKLFDKLGQLGVSKEQLQDKDTQKFIYDYVQARGGPEAGQKAPPPPAPSRGAKSGPPPPPPPPPVAPSGGAPPPPPPPPPPTSAGAPPPPPPPPAANGATAASLPPPTDGRNQLLASIRNAGGVGALKHVDQPETASPVLSSPVEESTSGGGDLATALASALSARNKVLAQSDSEDDDNDDWD</sequence>
<dbReference type="PANTHER" id="PTHR11202:SF36">
    <property type="entry name" value="ACTIN NUCLEATION-PROMOTING FACTOR WASL"/>
    <property type="match status" value="1"/>
</dbReference>
<evidence type="ECO:0000259" key="10">
    <source>
        <dbReference type="PROSITE" id="PS50229"/>
    </source>
</evidence>
<keyword evidence="5" id="KW-0677">Repeat</keyword>
<dbReference type="InterPro" id="IPR011993">
    <property type="entry name" value="PH-like_dom_sf"/>
</dbReference>
<evidence type="ECO:0000256" key="1">
    <source>
        <dbReference type="ARBA" id="ARBA00004123"/>
    </source>
</evidence>
<evidence type="ECO:0000259" key="11">
    <source>
        <dbReference type="PROSITE" id="PS51082"/>
    </source>
</evidence>
<name>A0A1Y1XVG5_9FUNG</name>
<proteinExistence type="predicted"/>
<dbReference type="InterPro" id="IPR003124">
    <property type="entry name" value="WH2_dom"/>
</dbReference>
<dbReference type="GO" id="GO:0005634">
    <property type="term" value="C:nucleus"/>
    <property type="evidence" value="ECO:0007669"/>
    <property type="project" value="UniProtKB-SubCell"/>
</dbReference>
<dbReference type="InterPro" id="IPR011026">
    <property type="entry name" value="WAS_C"/>
</dbReference>
<gene>
    <name evidence="12" type="ORF">K493DRAFT_266691</name>
</gene>
<dbReference type="SMART" id="SM00285">
    <property type="entry name" value="PBD"/>
    <property type="match status" value="1"/>
</dbReference>
<accession>A0A1Y1XVG5</accession>
<dbReference type="OrthoDB" id="8963340at2759"/>
<evidence type="ECO:0000256" key="4">
    <source>
        <dbReference type="ARBA" id="ARBA00022553"/>
    </source>
</evidence>
<dbReference type="AlphaFoldDB" id="A0A1Y1XVG5"/>
<dbReference type="Pfam" id="PF00786">
    <property type="entry name" value="PBD"/>
    <property type="match status" value="1"/>
</dbReference>
<dbReference type="Gene3D" id="3.90.810.10">
    <property type="entry name" value="CRIB domain"/>
    <property type="match status" value="1"/>
</dbReference>
<dbReference type="GO" id="GO:0003779">
    <property type="term" value="F:actin binding"/>
    <property type="evidence" value="ECO:0007669"/>
    <property type="project" value="InterPro"/>
</dbReference>
<evidence type="ECO:0000256" key="2">
    <source>
        <dbReference type="ARBA" id="ARBA00004245"/>
    </source>
</evidence>
<dbReference type="Pfam" id="PF02205">
    <property type="entry name" value="WH2"/>
    <property type="match status" value="1"/>
</dbReference>
<evidence type="ECO:0000256" key="8">
    <source>
        <dbReference type="SAM" id="MobiDB-lite"/>
    </source>
</evidence>
<dbReference type="PROSITE" id="PS50229">
    <property type="entry name" value="WH1"/>
    <property type="match status" value="1"/>
</dbReference>
<feature type="domain" description="WH2" evidence="11">
    <location>
        <begin position="311"/>
        <end position="331"/>
    </location>
</feature>
<dbReference type="SUPFAM" id="SSF47912">
    <property type="entry name" value="Wiscott-Aldrich syndrome protein, WASP, C-terminal domain"/>
    <property type="match status" value="1"/>
</dbReference>
<feature type="compositionally biased region" description="Polar residues" evidence="8">
    <location>
        <begin position="335"/>
        <end position="348"/>
    </location>
</feature>
<dbReference type="CDD" id="cd00132">
    <property type="entry name" value="CRIB"/>
    <property type="match status" value="1"/>
</dbReference>
<reference evidence="12 13" key="1">
    <citation type="submission" date="2016-07" db="EMBL/GenBank/DDBJ databases">
        <title>Pervasive Adenine N6-methylation of Active Genes in Fungi.</title>
        <authorList>
            <consortium name="DOE Joint Genome Institute"/>
            <person name="Mondo S.J."/>
            <person name="Dannebaum R.O."/>
            <person name="Kuo R.C."/>
            <person name="Labutti K."/>
            <person name="Haridas S."/>
            <person name="Kuo A."/>
            <person name="Salamov A."/>
            <person name="Ahrendt S.R."/>
            <person name="Lipzen A."/>
            <person name="Sullivan W."/>
            <person name="Andreopoulos W.B."/>
            <person name="Clum A."/>
            <person name="Lindquist E."/>
            <person name="Daum C."/>
            <person name="Ramamoorthy G.K."/>
            <person name="Gryganskyi A."/>
            <person name="Culley D."/>
            <person name="Magnuson J.K."/>
            <person name="James T.Y."/>
            <person name="O'Malley M.A."/>
            <person name="Stajich J.E."/>
            <person name="Spatafora J.W."/>
            <person name="Visel A."/>
            <person name="Grigoriev I.V."/>
        </authorList>
    </citation>
    <scope>NUCLEOTIDE SEQUENCE [LARGE SCALE GENOMIC DNA]</scope>
    <source>
        <strain evidence="12 13">CBS 931.73</strain>
    </source>
</reference>
<dbReference type="PROSITE" id="PS50108">
    <property type="entry name" value="CRIB"/>
    <property type="match status" value="1"/>
</dbReference>
<keyword evidence="13" id="KW-1185">Reference proteome</keyword>
<evidence type="ECO:0000313" key="12">
    <source>
        <dbReference type="EMBL" id="ORX89741.1"/>
    </source>
</evidence>
<keyword evidence="7" id="KW-0539">Nucleus</keyword>
<feature type="compositionally biased region" description="Pro residues" evidence="8">
    <location>
        <begin position="256"/>
        <end position="296"/>
    </location>
</feature>
<dbReference type="FunFam" id="3.90.810.10:FF:000010">
    <property type="entry name" value="Related to Neural Wiskott-Aldrich syndrome protein"/>
    <property type="match status" value="1"/>
</dbReference>
<organism evidence="12 13">
    <name type="scientific">Basidiobolus meristosporus CBS 931.73</name>
    <dbReference type="NCBI Taxonomy" id="1314790"/>
    <lineage>
        <taxon>Eukaryota</taxon>
        <taxon>Fungi</taxon>
        <taxon>Fungi incertae sedis</taxon>
        <taxon>Zoopagomycota</taxon>
        <taxon>Entomophthoromycotina</taxon>
        <taxon>Basidiobolomycetes</taxon>
        <taxon>Basidiobolales</taxon>
        <taxon>Basidiobolaceae</taxon>
        <taxon>Basidiobolus</taxon>
    </lineage>
</organism>
<feature type="region of interest" description="Disordered" evidence="8">
    <location>
        <begin position="235"/>
        <end position="357"/>
    </location>
</feature>
<dbReference type="InterPro" id="IPR000697">
    <property type="entry name" value="WH1/EVH1_dom"/>
</dbReference>
<dbReference type="STRING" id="1314790.A0A1Y1XVG5"/>
<evidence type="ECO:0000313" key="13">
    <source>
        <dbReference type="Proteomes" id="UP000193498"/>
    </source>
</evidence>
<comment type="caution">
    <text evidence="12">The sequence shown here is derived from an EMBL/GenBank/DDBJ whole genome shotgun (WGS) entry which is preliminary data.</text>
</comment>
<dbReference type="SUPFAM" id="SSF50729">
    <property type="entry name" value="PH domain-like"/>
    <property type="match status" value="1"/>
</dbReference>
<dbReference type="PROSITE" id="PS51082">
    <property type="entry name" value="WH2"/>
    <property type="match status" value="1"/>
</dbReference>
<evidence type="ECO:0000256" key="6">
    <source>
        <dbReference type="ARBA" id="ARBA00023212"/>
    </source>
</evidence>
<dbReference type="InterPro" id="IPR000095">
    <property type="entry name" value="CRIB_dom"/>
</dbReference>
<evidence type="ECO:0000259" key="9">
    <source>
        <dbReference type="PROSITE" id="PS50108"/>
    </source>
</evidence>
<evidence type="ECO:0000256" key="7">
    <source>
        <dbReference type="ARBA" id="ARBA00023242"/>
    </source>
</evidence>
<dbReference type="InterPro" id="IPR033927">
    <property type="entry name" value="WASPfam_EVH1"/>
</dbReference>
<evidence type="ECO:0000256" key="3">
    <source>
        <dbReference type="ARBA" id="ARBA00022490"/>
    </source>
</evidence>
<dbReference type="CDD" id="cd01205">
    <property type="entry name" value="EVH1_WASP-like"/>
    <property type="match status" value="1"/>
</dbReference>
<dbReference type="Gene3D" id="6.10.280.150">
    <property type="match status" value="1"/>
</dbReference>
<feature type="domain" description="CRIB" evidence="9">
    <location>
        <begin position="172"/>
        <end position="185"/>
    </location>
</feature>
<protein>
    <submittedName>
        <fullName evidence="12">WH1-domain-containing protein</fullName>
    </submittedName>
</protein>
<dbReference type="FunCoup" id="A0A1Y1XVG5">
    <property type="interactions" value="201"/>
</dbReference>
<keyword evidence="3" id="KW-0963">Cytoplasm</keyword>
<dbReference type="Pfam" id="PF00568">
    <property type="entry name" value="WH1"/>
    <property type="match status" value="1"/>
</dbReference>
<dbReference type="SMART" id="SM00461">
    <property type="entry name" value="WH1"/>
    <property type="match status" value="1"/>
</dbReference>
<dbReference type="InterPro" id="IPR036936">
    <property type="entry name" value="CRIB_dom_sf"/>
</dbReference>
<dbReference type="FunFam" id="2.30.29.30:FF:000281">
    <property type="entry name" value="Actin associated protein"/>
    <property type="match status" value="1"/>
</dbReference>
<feature type="domain" description="WH1" evidence="10">
    <location>
        <begin position="19"/>
        <end position="131"/>
    </location>
</feature>
<dbReference type="GO" id="GO:0030479">
    <property type="term" value="C:actin cortical patch"/>
    <property type="evidence" value="ECO:0007669"/>
    <property type="project" value="UniProtKB-ARBA"/>
</dbReference>
<evidence type="ECO:0000256" key="5">
    <source>
        <dbReference type="ARBA" id="ARBA00022737"/>
    </source>
</evidence>
<dbReference type="PANTHER" id="PTHR11202">
    <property type="entry name" value="SPROUTY-RELATED, EVH1 DOMAIN-CONTAINING PROTEIN FAMILY MEMBER"/>
    <property type="match status" value="1"/>
</dbReference>
<dbReference type="GO" id="GO:0007015">
    <property type="term" value="P:actin filament organization"/>
    <property type="evidence" value="ECO:0007669"/>
    <property type="project" value="InterPro"/>
</dbReference>
<comment type="subcellular location">
    <subcellularLocation>
        <location evidence="2">Cytoplasm</location>
        <location evidence="2">Cytoskeleton</location>
    </subcellularLocation>
    <subcellularLocation>
        <location evidence="1">Nucleus</location>
    </subcellularLocation>
</comment>
<dbReference type="Proteomes" id="UP000193498">
    <property type="component" value="Unassembled WGS sequence"/>
</dbReference>
<dbReference type="GO" id="GO:0071933">
    <property type="term" value="F:Arp2/3 complex binding"/>
    <property type="evidence" value="ECO:0007669"/>
    <property type="project" value="UniProtKB-ARBA"/>
</dbReference>
<keyword evidence="4" id="KW-0597">Phosphoprotein</keyword>
<dbReference type="Gene3D" id="2.30.29.30">
    <property type="entry name" value="Pleckstrin-homology domain (PH domain)/Phosphotyrosine-binding domain (PTB)"/>
    <property type="match status" value="1"/>
</dbReference>
<dbReference type="EMBL" id="MCFE01000426">
    <property type="protein sequence ID" value="ORX89741.1"/>
    <property type="molecule type" value="Genomic_DNA"/>
</dbReference>